<dbReference type="RefSeq" id="WP_022790817.1">
    <property type="nucleotide sequence ID" value="NZ_ATUU01000001.1"/>
</dbReference>
<dbReference type="HAMAP" id="MF_01448">
    <property type="entry name" value="UPF0473"/>
    <property type="match status" value="1"/>
</dbReference>
<comment type="similarity">
    <text evidence="1 2">Belongs to the UPF0473 family.</text>
</comment>
<accession>A0A0R2FYX6</accession>
<evidence type="ECO:0000313" key="4">
    <source>
        <dbReference type="Proteomes" id="UP000051296"/>
    </source>
</evidence>
<dbReference type="AlphaFoldDB" id="A0A0R2FYX6"/>
<sequence length="94" mass="10456">MKSESTPPEVFMLTDDQGQEHAFTELFSFKVDQTGKSYIALAADDVNEDGESDVLAFIYDPEKDDGLLLPIESDDEYAMVEDVLATLMDEGQLD</sequence>
<gene>
    <name evidence="3" type="ORF">IV68_GL000490</name>
</gene>
<evidence type="ECO:0000256" key="1">
    <source>
        <dbReference type="ARBA" id="ARBA00008439"/>
    </source>
</evidence>
<dbReference type="eggNOG" id="COG3906">
    <property type="taxonomic scope" value="Bacteria"/>
</dbReference>
<dbReference type="Pfam" id="PF06949">
    <property type="entry name" value="DUF1292"/>
    <property type="match status" value="1"/>
</dbReference>
<keyword evidence="4" id="KW-1185">Reference proteome</keyword>
<dbReference type="InParanoid" id="A0A0R2FYX6"/>
<organism evidence="3 4">
    <name type="scientific">Weissella halotolerans DSM 20190</name>
    <dbReference type="NCBI Taxonomy" id="1123500"/>
    <lineage>
        <taxon>Bacteria</taxon>
        <taxon>Bacillati</taxon>
        <taxon>Bacillota</taxon>
        <taxon>Bacilli</taxon>
        <taxon>Lactobacillales</taxon>
        <taxon>Lactobacillaceae</taxon>
        <taxon>Weissella</taxon>
    </lineage>
</organism>
<evidence type="ECO:0000313" key="3">
    <source>
        <dbReference type="EMBL" id="KRN33682.1"/>
    </source>
</evidence>
<dbReference type="PANTHER" id="PTHR40066">
    <property type="entry name" value="UPF0473 PROTEIN CBO2561/CLC_2432"/>
    <property type="match status" value="1"/>
</dbReference>
<dbReference type="STRING" id="1123500.GCA_000420365_00014"/>
<dbReference type="OrthoDB" id="2086132at2"/>
<name>A0A0R2FYX6_9LACO</name>
<dbReference type="PATRIC" id="fig|1123500.6.peg.491"/>
<comment type="caution">
    <text evidence="3">The sequence shown here is derived from an EMBL/GenBank/DDBJ whole genome shotgun (WGS) entry which is preliminary data.</text>
</comment>
<evidence type="ECO:0000256" key="2">
    <source>
        <dbReference type="HAMAP-Rule" id="MF_01448"/>
    </source>
</evidence>
<dbReference type="Proteomes" id="UP000051296">
    <property type="component" value="Unassembled WGS sequence"/>
</dbReference>
<dbReference type="InterPro" id="IPR009711">
    <property type="entry name" value="UPF0473"/>
</dbReference>
<reference evidence="3 4" key="1">
    <citation type="journal article" date="2015" name="Genome Announc.">
        <title>Expanding the biotechnology potential of lactobacilli through comparative genomics of 213 strains and associated genera.</title>
        <authorList>
            <person name="Sun Z."/>
            <person name="Harris H.M."/>
            <person name="McCann A."/>
            <person name="Guo C."/>
            <person name="Argimon S."/>
            <person name="Zhang W."/>
            <person name="Yang X."/>
            <person name="Jeffery I.B."/>
            <person name="Cooney J.C."/>
            <person name="Kagawa T.F."/>
            <person name="Liu W."/>
            <person name="Song Y."/>
            <person name="Salvetti E."/>
            <person name="Wrobel A."/>
            <person name="Rasinkangas P."/>
            <person name="Parkhill J."/>
            <person name="Rea M.C."/>
            <person name="O'Sullivan O."/>
            <person name="Ritari J."/>
            <person name="Douillard F.P."/>
            <person name="Paul Ross R."/>
            <person name="Yang R."/>
            <person name="Briner A.E."/>
            <person name="Felis G.E."/>
            <person name="de Vos W.M."/>
            <person name="Barrangou R."/>
            <person name="Klaenhammer T.R."/>
            <person name="Caufield P.W."/>
            <person name="Cui Y."/>
            <person name="Zhang H."/>
            <person name="O'Toole P.W."/>
        </authorList>
    </citation>
    <scope>NUCLEOTIDE SEQUENCE [LARGE SCALE GENOMIC DNA]</scope>
    <source>
        <strain evidence="3 4">DSM 20190</strain>
    </source>
</reference>
<protein>
    <recommendedName>
        <fullName evidence="2">UPF0473 protein IV68_GL000490</fullName>
    </recommendedName>
</protein>
<proteinExistence type="inferred from homology"/>
<dbReference type="EMBL" id="JQAX01000001">
    <property type="protein sequence ID" value="KRN33682.1"/>
    <property type="molecule type" value="Genomic_DNA"/>
</dbReference>
<dbReference type="PANTHER" id="PTHR40066:SF1">
    <property type="entry name" value="UPF0473 PROTEIN CBO2561_CLC_2432"/>
    <property type="match status" value="1"/>
</dbReference>